<protein>
    <submittedName>
        <fullName evidence="1">Occlusion protein</fullName>
    </submittedName>
</protein>
<name>A0A8S5VCW4_9CAUD</name>
<sequence>MMNYKAIEKLLTGETEKESKVIRPEVFKDQTAYNTVMNNCQRIGGKRFCCIPLELLEIDEDYQRVYCINMEKVYSLVRKWDFNKCEPILVSPHPETATFAVIDGSHRMLAAGIREEKYVIAVLTEGLPVDPMERKMKEAALFSEQGDDVDKLSLAQKHRANVTMGVKKYCVLDNCLKGRKLLLSVHELKNLPKEKRDALKAADYKVLTGYAAARDAAALTNGEETLNNIFDIIEKAGWHTEPNGYAANVIRPVKSVLNMHDNDPRVVNAIIGIFEPIKPNTFFADALSKYHGRRPAEYLTMHLEKEVAKKLGIQPLYTGGDLRKVTSVINSQRYYGATGTENK</sequence>
<dbReference type="CDD" id="cd16387">
    <property type="entry name" value="ParB_N_Srx"/>
    <property type="match status" value="1"/>
</dbReference>
<dbReference type="EMBL" id="BK016244">
    <property type="protein sequence ID" value="DAG04520.1"/>
    <property type="molecule type" value="Genomic_DNA"/>
</dbReference>
<accession>A0A8S5VCW4</accession>
<dbReference type="SUPFAM" id="SSF110849">
    <property type="entry name" value="ParB/Sulfiredoxin"/>
    <property type="match status" value="1"/>
</dbReference>
<organism evidence="1">
    <name type="scientific">Siphoviridae sp. ctDXu9</name>
    <dbReference type="NCBI Taxonomy" id="2825387"/>
    <lineage>
        <taxon>Viruses</taxon>
        <taxon>Duplodnaviria</taxon>
        <taxon>Heunggongvirae</taxon>
        <taxon>Uroviricota</taxon>
        <taxon>Caudoviricetes</taxon>
    </lineage>
</organism>
<dbReference type="InterPro" id="IPR036086">
    <property type="entry name" value="ParB/Sulfiredoxin_sf"/>
</dbReference>
<reference evidence="1" key="1">
    <citation type="journal article" date="2021" name="Proc. Natl. Acad. Sci. U.S.A.">
        <title>A Catalog of Tens of Thousands of Viruses from Human Metagenomes Reveals Hidden Associations with Chronic Diseases.</title>
        <authorList>
            <person name="Tisza M.J."/>
            <person name="Buck C.B."/>
        </authorList>
    </citation>
    <scope>NUCLEOTIDE SEQUENCE</scope>
    <source>
        <strain evidence="1">CtDXu9</strain>
    </source>
</reference>
<evidence type="ECO:0000313" key="1">
    <source>
        <dbReference type="EMBL" id="DAG04520.1"/>
    </source>
</evidence>
<proteinExistence type="predicted"/>